<dbReference type="RefSeq" id="WP_413276578.1">
    <property type="nucleotide sequence ID" value="NZ_JBHFNT010000054.1"/>
</dbReference>
<reference evidence="1 2" key="1">
    <citation type="submission" date="2024-09" db="EMBL/GenBank/DDBJ databases">
        <title>Floridaenema gen nov. (Aerosakkonemataceae, Aerosakkonematales ord. nov., Cyanobacteria) from benthic tropical and subtropical fresh waters, with the description of four new species.</title>
        <authorList>
            <person name="Moretto J.A."/>
            <person name="Berthold D.E."/>
            <person name="Lefler F.W."/>
            <person name="Huang I.-S."/>
            <person name="Laughinghouse H. IV."/>
        </authorList>
    </citation>
    <scope>NUCLEOTIDE SEQUENCE [LARGE SCALE GENOMIC DNA]</scope>
    <source>
        <strain evidence="1 2">BLCC-F167</strain>
    </source>
</reference>
<accession>A0ABV4WH63</accession>
<dbReference type="EMBL" id="JBHFNT010000054">
    <property type="protein sequence ID" value="MFB2834136.1"/>
    <property type="molecule type" value="Genomic_DNA"/>
</dbReference>
<organism evidence="1 2">
    <name type="scientific">Floridaenema evergladense BLCC-F167</name>
    <dbReference type="NCBI Taxonomy" id="3153639"/>
    <lineage>
        <taxon>Bacteria</taxon>
        <taxon>Bacillati</taxon>
        <taxon>Cyanobacteriota</taxon>
        <taxon>Cyanophyceae</taxon>
        <taxon>Oscillatoriophycideae</taxon>
        <taxon>Aerosakkonematales</taxon>
        <taxon>Aerosakkonemataceae</taxon>
        <taxon>Floridanema</taxon>
        <taxon>Floridanema evergladense</taxon>
    </lineage>
</organism>
<keyword evidence="2" id="KW-1185">Reference proteome</keyword>
<name>A0ABV4WH63_9CYAN</name>
<dbReference type="Pfam" id="PF11165">
    <property type="entry name" value="DUF2949"/>
    <property type="match status" value="1"/>
</dbReference>
<dbReference type="InterPro" id="IPR021336">
    <property type="entry name" value="DUF2949"/>
</dbReference>
<sequence length="71" mass="8616">MDRSFKFNELINFLQYDLEISSSAIAMALRTHQQWHDPLPMLLWQYGLISIEQLTKIFDWLEMQTHKDFKL</sequence>
<dbReference type="Proteomes" id="UP001576780">
    <property type="component" value="Unassembled WGS sequence"/>
</dbReference>
<evidence type="ECO:0000313" key="1">
    <source>
        <dbReference type="EMBL" id="MFB2834136.1"/>
    </source>
</evidence>
<comment type="caution">
    <text evidence="1">The sequence shown here is derived from an EMBL/GenBank/DDBJ whole genome shotgun (WGS) entry which is preliminary data.</text>
</comment>
<gene>
    <name evidence="1" type="ORF">ACE1CA_06340</name>
</gene>
<evidence type="ECO:0000313" key="2">
    <source>
        <dbReference type="Proteomes" id="UP001576780"/>
    </source>
</evidence>
<proteinExistence type="predicted"/>
<protein>
    <submittedName>
        <fullName evidence="1">DUF2949 domain-containing protein</fullName>
    </submittedName>
</protein>